<proteinExistence type="predicted"/>
<organism evidence="3 4">
    <name type="scientific">Fimbriiglobus ruber</name>
    <dbReference type="NCBI Taxonomy" id="1908690"/>
    <lineage>
        <taxon>Bacteria</taxon>
        <taxon>Pseudomonadati</taxon>
        <taxon>Planctomycetota</taxon>
        <taxon>Planctomycetia</taxon>
        <taxon>Gemmatales</taxon>
        <taxon>Gemmataceae</taxon>
        <taxon>Fimbriiglobus</taxon>
    </lineage>
</organism>
<evidence type="ECO:0000256" key="1">
    <source>
        <dbReference type="SAM" id="Phobius"/>
    </source>
</evidence>
<dbReference type="Proteomes" id="UP000214646">
    <property type="component" value="Unassembled WGS sequence"/>
</dbReference>
<sequence>MTTTSTLPPARPPTAPGRPVSFRIRSFATALFAILLALWTWKLLEPNPVPEPVLGELRSVYDSLPFLLAKTLHMTGYAVLAALCVVWVPTRAGKWWAMGLLVAHGATTEFLQYYLDWGRTGRVTDVLIDTTGITIGALAAWRFWRRG</sequence>
<evidence type="ECO:0000259" key="2">
    <source>
        <dbReference type="Pfam" id="PF04892"/>
    </source>
</evidence>
<keyword evidence="4" id="KW-1185">Reference proteome</keyword>
<feature type="transmembrane region" description="Helical" evidence="1">
    <location>
        <begin position="64"/>
        <end position="88"/>
    </location>
</feature>
<dbReference type="AlphaFoldDB" id="A0A225DFQ6"/>
<dbReference type="NCBIfam" id="NF037970">
    <property type="entry name" value="vanZ_1"/>
    <property type="match status" value="1"/>
</dbReference>
<gene>
    <name evidence="3" type="ORF">FRUB_08552</name>
</gene>
<dbReference type="InterPro" id="IPR006976">
    <property type="entry name" value="VanZ-like"/>
</dbReference>
<accession>A0A225DFQ6</accession>
<evidence type="ECO:0000313" key="4">
    <source>
        <dbReference type="Proteomes" id="UP000214646"/>
    </source>
</evidence>
<comment type="caution">
    <text evidence="3">The sequence shown here is derived from an EMBL/GenBank/DDBJ whole genome shotgun (WGS) entry which is preliminary data.</text>
</comment>
<name>A0A225DFQ6_9BACT</name>
<protein>
    <recommendedName>
        <fullName evidence="2">VanZ-like domain-containing protein</fullName>
    </recommendedName>
</protein>
<dbReference type="Pfam" id="PF04892">
    <property type="entry name" value="VanZ"/>
    <property type="match status" value="1"/>
</dbReference>
<evidence type="ECO:0000313" key="3">
    <source>
        <dbReference type="EMBL" id="OWK35989.1"/>
    </source>
</evidence>
<keyword evidence="1" id="KW-0472">Membrane</keyword>
<dbReference type="EMBL" id="NIDE01000017">
    <property type="protein sequence ID" value="OWK35989.1"/>
    <property type="molecule type" value="Genomic_DNA"/>
</dbReference>
<dbReference type="OrthoDB" id="291892at2"/>
<dbReference type="RefSeq" id="WP_088259064.1">
    <property type="nucleotide sequence ID" value="NZ_NIDE01000017.1"/>
</dbReference>
<reference evidence="4" key="1">
    <citation type="submission" date="2017-06" db="EMBL/GenBank/DDBJ databases">
        <title>Genome analysis of Fimbriiglobus ruber SP5, the first member of the order Planctomycetales with confirmed chitinolytic capability.</title>
        <authorList>
            <person name="Ravin N.V."/>
            <person name="Rakitin A.L."/>
            <person name="Ivanova A.A."/>
            <person name="Beletsky A.V."/>
            <person name="Kulichevskaya I.S."/>
            <person name="Mardanov A.V."/>
            <person name="Dedysh S.N."/>
        </authorList>
    </citation>
    <scope>NUCLEOTIDE SEQUENCE [LARGE SCALE GENOMIC DNA]</scope>
    <source>
        <strain evidence="4">SP5</strain>
    </source>
</reference>
<keyword evidence="1" id="KW-1133">Transmembrane helix</keyword>
<keyword evidence="1" id="KW-0812">Transmembrane</keyword>
<feature type="domain" description="VanZ-like" evidence="2">
    <location>
        <begin position="66"/>
        <end position="141"/>
    </location>
</feature>
<feature type="transmembrane region" description="Helical" evidence="1">
    <location>
        <begin position="27"/>
        <end position="44"/>
    </location>
</feature>